<comment type="caution">
    <text evidence="2">The sequence shown here is derived from an EMBL/GenBank/DDBJ whole genome shotgun (WGS) entry which is preliminary data.</text>
</comment>
<keyword evidence="1" id="KW-1133">Transmembrane helix</keyword>
<name>A0ABT5EKH1_9BACT</name>
<reference evidence="2 3" key="1">
    <citation type="submission" date="2022-11" db="EMBL/GenBank/DDBJ databases">
        <title>Minimal conservation of predation-associated metabolite biosynthetic gene clusters underscores biosynthetic potential of Myxococcota including descriptions for ten novel species: Archangium lansinium sp. nov., Myxococcus landrumus sp. nov., Nannocystis bai.</title>
        <authorList>
            <person name="Ahearne A."/>
            <person name="Stevens C."/>
            <person name="Dowd S."/>
        </authorList>
    </citation>
    <scope>NUCLEOTIDE SEQUENCE [LARGE SCALE GENOMIC DNA]</scope>
    <source>
        <strain evidence="2 3">RJM3</strain>
    </source>
</reference>
<keyword evidence="1" id="KW-0472">Membrane</keyword>
<feature type="transmembrane region" description="Helical" evidence="1">
    <location>
        <begin position="61"/>
        <end position="83"/>
    </location>
</feature>
<evidence type="ECO:0000313" key="2">
    <source>
        <dbReference type="EMBL" id="MDC0742340.1"/>
    </source>
</evidence>
<protein>
    <submittedName>
        <fullName evidence="2">Uncharacterized protein</fullName>
    </submittedName>
</protein>
<proteinExistence type="predicted"/>
<dbReference type="RefSeq" id="WP_271917686.1">
    <property type="nucleotide sequence ID" value="NZ_JAQNDO010000001.1"/>
</dbReference>
<dbReference type="Proteomes" id="UP001221411">
    <property type="component" value="Unassembled WGS sequence"/>
</dbReference>
<keyword evidence="3" id="KW-1185">Reference proteome</keyword>
<evidence type="ECO:0000313" key="3">
    <source>
        <dbReference type="Proteomes" id="UP001221411"/>
    </source>
</evidence>
<accession>A0ABT5EKH1</accession>
<dbReference type="EMBL" id="JAQNDO010000001">
    <property type="protein sequence ID" value="MDC0742340.1"/>
    <property type="molecule type" value="Genomic_DNA"/>
</dbReference>
<sequence>MSETKPPSPSARLFLAFLAARLAYGLAFLVSAARKSPVPWYLPLERRFVFASRPAGLGMDWYGRTALGLVLAIAAGLLVYVIAARARWLSRPSAVTAVARAGGLVLLVDFVYFGWALMTQTPNPWPLPSWYCPR</sequence>
<gene>
    <name evidence="2" type="ORF">POL67_13390</name>
</gene>
<feature type="transmembrane region" description="Helical" evidence="1">
    <location>
        <begin position="95"/>
        <end position="118"/>
    </location>
</feature>
<keyword evidence="1" id="KW-0812">Transmembrane</keyword>
<evidence type="ECO:0000256" key="1">
    <source>
        <dbReference type="SAM" id="Phobius"/>
    </source>
</evidence>
<organism evidence="2 3">
    <name type="scientific">Polyangium mundeleinium</name>
    <dbReference type="NCBI Taxonomy" id="2995306"/>
    <lineage>
        <taxon>Bacteria</taxon>
        <taxon>Pseudomonadati</taxon>
        <taxon>Myxococcota</taxon>
        <taxon>Polyangia</taxon>
        <taxon>Polyangiales</taxon>
        <taxon>Polyangiaceae</taxon>
        <taxon>Polyangium</taxon>
    </lineage>
</organism>